<feature type="compositionally biased region" description="Low complexity" evidence="1">
    <location>
        <begin position="115"/>
        <end position="166"/>
    </location>
</feature>
<dbReference type="EMBL" id="VIFM01000062">
    <property type="protein sequence ID" value="TQF14666.1"/>
    <property type="molecule type" value="Genomic_DNA"/>
</dbReference>
<sequence>MSLRRALLTVVLTSTSLLTACALRPTYKELIAPPSAAGVAPGQIVALRVVDGSGKPVEGARVRAGEGRTRLNVLSDADGLVKLEANEALLKENPLVEVVLPKGVKEYRLQLAPSGEAPAAPVETAPQAPAAPEQAPATETPATETPATETPASGTPATTPEAAPSPVQQPSGTPAPTPGT</sequence>
<feature type="chain" id="PRO_5021987244" description="Lipoprotein" evidence="2">
    <location>
        <begin position="23"/>
        <end position="180"/>
    </location>
</feature>
<evidence type="ECO:0000256" key="2">
    <source>
        <dbReference type="SAM" id="SignalP"/>
    </source>
</evidence>
<keyword evidence="2" id="KW-0732">Signal</keyword>
<dbReference type="OrthoDB" id="5525081at2"/>
<dbReference type="RefSeq" id="WP_141643650.1">
    <property type="nucleotide sequence ID" value="NZ_VIFM01000062.1"/>
</dbReference>
<feature type="region of interest" description="Disordered" evidence="1">
    <location>
        <begin position="115"/>
        <end position="180"/>
    </location>
</feature>
<name>A0A540X0B7_9BACT</name>
<keyword evidence="4" id="KW-1185">Reference proteome</keyword>
<evidence type="ECO:0000256" key="1">
    <source>
        <dbReference type="SAM" id="MobiDB-lite"/>
    </source>
</evidence>
<evidence type="ECO:0008006" key="5">
    <source>
        <dbReference type="Google" id="ProtNLM"/>
    </source>
</evidence>
<gene>
    <name evidence="3" type="ORF">FJV41_17570</name>
</gene>
<reference evidence="3 4" key="1">
    <citation type="submission" date="2019-06" db="EMBL/GenBank/DDBJ databases">
        <authorList>
            <person name="Livingstone P."/>
            <person name="Whitworth D."/>
        </authorList>
    </citation>
    <scope>NUCLEOTIDE SEQUENCE [LARGE SCALE GENOMIC DNA]</scope>
    <source>
        <strain evidence="3 4">AM401</strain>
    </source>
</reference>
<accession>A0A540X0B7</accession>
<feature type="signal peptide" evidence="2">
    <location>
        <begin position="1"/>
        <end position="22"/>
    </location>
</feature>
<dbReference type="AlphaFoldDB" id="A0A540X0B7"/>
<organism evidence="3 4">
    <name type="scientific">Myxococcus llanfairpwllgwyngyllgogerychwyrndrobwllllantysiliogogogochensis</name>
    <dbReference type="NCBI Taxonomy" id="2590453"/>
    <lineage>
        <taxon>Bacteria</taxon>
        <taxon>Pseudomonadati</taxon>
        <taxon>Myxococcota</taxon>
        <taxon>Myxococcia</taxon>
        <taxon>Myxococcales</taxon>
        <taxon>Cystobacterineae</taxon>
        <taxon>Myxococcaceae</taxon>
        <taxon>Myxococcus</taxon>
    </lineage>
</organism>
<protein>
    <recommendedName>
        <fullName evidence="5">Lipoprotein</fullName>
    </recommendedName>
</protein>
<comment type="caution">
    <text evidence="3">The sequence shown here is derived from an EMBL/GenBank/DDBJ whole genome shotgun (WGS) entry which is preliminary data.</text>
</comment>
<dbReference type="Proteomes" id="UP000315369">
    <property type="component" value="Unassembled WGS sequence"/>
</dbReference>
<evidence type="ECO:0000313" key="4">
    <source>
        <dbReference type="Proteomes" id="UP000315369"/>
    </source>
</evidence>
<evidence type="ECO:0000313" key="3">
    <source>
        <dbReference type="EMBL" id="TQF14666.1"/>
    </source>
</evidence>
<proteinExistence type="predicted"/>
<dbReference type="PROSITE" id="PS51257">
    <property type="entry name" value="PROKAR_LIPOPROTEIN"/>
    <property type="match status" value="1"/>
</dbReference>